<evidence type="ECO:0000256" key="1">
    <source>
        <dbReference type="ARBA" id="ARBA00010928"/>
    </source>
</evidence>
<comment type="caution">
    <text evidence="5">The sequence shown here is derived from an EMBL/GenBank/DDBJ whole genome shotgun (WGS) entry which is preliminary data.</text>
</comment>
<dbReference type="InterPro" id="IPR050984">
    <property type="entry name" value="Gfo/Idh/MocA_domain"/>
</dbReference>
<dbReference type="SUPFAM" id="SSF55347">
    <property type="entry name" value="Glyceraldehyde-3-phosphate dehydrogenase-like, C-terminal domain"/>
    <property type="match status" value="1"/>
</dbReference>
<dbReference type="InterPro" id="IPR055170">
    <property type="entry name" value="GFO_IDH_MocA-like_dom"/>
</dbReference>
<evidence type="ECO:0000313" key="6">
    <source>
        <dbReference type="Proteomes" id="UP000582231"/>
    </source>
</evidence>
<gene>
    <name evidence="5" type="ORF">BJ958_005267</name>
</gene>
<protein>
    <submittedName>
        <fullName evidence="5">Putative dehydrogenase</fullName>
    </submittedName>
</protein>
<feature type="domain" description="GFO/IDH/MocA-like oxidoreductase" evidence="4">
    <location>
        <begin position="137"/>
        <end position="252"/>
    </location>
</feature>
<dbReference type="Gene3D" id="3.40.50.720">
    <property type="entry name" value="NAD(P)-binding Rossmann-like Domain"/>
    <property type="match status" value="1"/>
</dbReference>
<dbReference type="PANTHER" id="PTHR22604">
    <property type="entry name" value="OXIDOREDUCTASES"/>
    <property type="match status" value="1"/>
</dbReference>
<name>A0A852RJQ5_9ACTN</name>
<reference evidence="5 6" key="1">
    <citation type="submission" date="2020-07" db="EMBL/GenBank/DDBJ databases">
        <title>Sequencing the genomes of 1000 actinobacteria strains.</title>
        <authorList>
            <person name="Klenk H.-P."/>
        </authorList>
    </citation>
    <scope>NUCLEOTIDE SEQUENCE [LARGE SCALE GENOMIC DNA]</scope>
    <source>
        <strain evidence="5 6">DSM 19082</strain>
    </source>
</reference>
<dbReference type="Pfam" id="PF01408">
    <property type="entry name" value="GFO_IDH_MocA"/>
    <property type="match status" value="1"/>
</dbReference>
<accession>A0A852RJQ5</accession>
<comment type="similarity">
    <text evidence="1">Belongs to the Gfo/Idh/MocA family.</text>
</comment>
<dbReference type="PANTHER" id="PTHR22604:SF105">
    <property type="entry name" value="TRANS-1,2-DIHYDROBENZENE-1,2-DIOL DEHYDROGENASE"/>
    <property type="match status" value="1"/>
</dbReference>
<dbReference type="Pfam" id="PF22725">
    <property type="entry name" value="GFO_IDH_MocA_C3"/>
    <property type="match status" value="1"/>
</dbReference>
<dbReference type="AlphaFoldDB" id="A0A852RJQ5"/>
<dbReference type="InterPro" id="IPR000683">
    <property type="entry name" value="Gfo/Idh/MocA-like_OxRdtase_N"/>
</dbReference>
<dbReference type="GO" id="GO:0016491">
    <property type="term" value="F:oxidoreductase activity"/>
    <property type="evidence" value="ECO:0007669"/>
    <property type="project" value="UniProtKB-KW"/>
</dbReference>
<keyword evidence="2" id="KW-0560">Oxidoreductase</keyword>
<organism evidence="5 6">
    <name type="scientific">Nocardioides kongjuensis</name>
    <dbReference type="NCBI Taxonomy" id="349522"/>
    <lineage>
        <taxon>Bacteria</taxon>
        <taxon>Bacillati</taxon>
        <taxon>Actinomycetota</taxon>
        <taxon>Actinomycetes</taxon>
        <taxon>Propionibacteriales</taxon>
        <taxon>Nocardioidaceae</taxon>
        <taxon>Nocardioides</taxon>
    </lineage>
</organism>
<sequence>MTGNPDPLGWGILATGKIARSFAADLALVPGARLAAVGSRSEESAQAFASGYGDSGTRVHGSYEALVADPAVDVVYIATPHSLHLAGARAAFRAGKHVLCEKPLTLRTSDAEEMVRLASEHDRFLMEAMWTACHPVVRELRRELASGRFGTPYHLAAELGFRVDAPPTDRLLAPDLGGGALLDMGIYPLTFAHLVLGEAEELRGVGTLSPSGVDLDVAIAGRYPGGAVATMHASMTSWSSRSASIATDLGRIELQGDFHHPRAAVFTPVGRPEQQVVLTGDEPVVGRGYGNEAAEVDRCLRAGLRESPLVPHAQTLTILRQMDALRADLGIRYPGD</sequence>
<proteinExistence type="inferred from homology"/>
<keyword evidence="6" id="KW-1185">Reference proteome</keyword>
<dbReference type="SUPFAM" id="SSF51735">
    <property type="entry name" value="NAD(P)-binding Rossmann-fold domains"/>
    <property type="match status" value="1"/>
</dbReference>
<dbReference type="Proteomes" id="UP000582231">
    <property type="component" value="Unassembled WGS sequence"/>
</dbReference>
<dbReference type="Gene3D" id="3.30.360.10">
    <property type="entry name" value="Dihydrodipicolinate Reductase, domain 2"/>
    <property type="match status" value="1"/>
</dbReference>
<evidence type="ECO:0000259" key="3">
    <source>
        <dbReference type="Pfam" id="PF01408"/>
    </source>
</evidence>
<evidence type="ECO:0000259" key="4">
    <source>
        <dbReference type="Pfam" id="PF22725"/>
    </source>
</evidence>
<evidence type="ECO:0000313" key="5">
    <source>
        <dbReference type="EMBL" id="NYD33721.1"/>
    </source>
</evidence>
<dbReference type="RefSeq" id="WP_179729722.1">
    <property type="nucleotide sequence ID" value="NZ_BAABEF010000001.1"/>
</dbReference>
<dbReference type="InterPro" id="IPR036291">
    <property type="entry name" value="NAD(P)-bd_dom_sf"/>
</dbReference>
<dbReference type="GO" id="GO:0000166">
    <property type="term" value="F:nucleotide binding"/>
    <property type="evidence" value="ECO:0007669"/>
    <property type="project" value="InterPro"/>
</dbReference>
<evidence type="ECO:0000256" key="2">
    <source>
        <dbReference type="ARBA" id="ARBA00023002"/>
    </source>
</evidence>
<dbReference type="EMBL" id="JACCBF010000001">
    <property type="protein sequence ID" value="NYD33721.1"/>
    <property type="molecule type" value="Genomic_DNA"/>
</dbReference>
<feature type="domain" description="Gfo/Idh/MocA-like oxidoreductase N-terminal" evidence="3">
    <location>
        <begin position="10"/>
        <end position="126"/>
    </location>
</feature>